<protein>
    <recommendedName>
        <fullName evidence="1">Amphi-Trp domain-containing protein</fullName>
    </recommendedName>
</protein>
<reference evidence="2 3" key="1">
    <citation type="submission" date="2020-03" db="EMBL/GenBank/DDBJ databases">
        <title>Whole genome shotgun sequence of Phytohabitans rumicis NBRC 108638.</title>
        <authorList>
            <person name="Komaki H."/>
            <person name="Tamura T."/>
        </authorList>
    </citation>
    <scope>NUCLEOTIDE SEQUENCE [LARGE SCALE GENOMIC DNA]</scope>
    <source>
        <strain evidence="2 3">NBRC 108638</strain>
    </source>
</reference>
<name>A0A6V8LPR4_9ACTN</name>
<dbReference type="Pfam" id="PF20068">
    <property type="entry name" value="Amphi-Trp"/>
    <property type="match status" value="1"/>
</dbReference>
<reference evidence="2 3" key="2">
    <citation type="submission" date="2020-03" db="EMBL/GenBank/DDBJ databases">
        <authorList>
            <person name="Ichikawa N."/>
            <person name="Kimura A."/>
            <person name="Kitahashi Y."/>
            <person name="Uohara A."/>
        </authorList>
    </citation>
    <scope>NUCLEOTIDE SEQUENCE [LARGE SCALE GENOMIC DNA]</scope>
    <source>
        <strain evidence="2 3">NBRC 108638</strain>
    </source>
</reference>
<organism evidence="2 3">
    <name type="scientific">Phytohabitans rumicis</name>
    <dbReference type="NCBI Taxonomy" id="1076125"/>
    <lineage>
        <taxon>Bacteria</taxon>
        <taxon>Bacillati</taxon>
        <taxon>Actinomycetota</taxon>
        <taxon>Actinomycetes</taxon>
        <taxon>Micromonosporales</taxon>
        <taxon>Micromonosporaceae</taxon>
    </lineage>
</organism>
<dbReference type="InterPro" id="IPR027598">
    <property type="entry name" value="Amphi-Trp_dom"/>
</dbReference>
<proteinExistence type="predicted"/>
<comment type="caution">
    <text evidence="2">The sequence shown here is derived from an EMBL/GenBank/DDBJ whole genome shotgun (WGS) entry which is preliminary data.</text>
</comment>
<dbReference type="EMBL" id="BLPG01000002">
    <property type="protein sequence ID" value="GFJ96087.1"/>
    <property type="molecule type" value="Genomic_DNA"/>
</dbReference>
<dbReference type="RefSeq" id="WP_173085593.1">
    <property type="nucleotide sequence ID" value="NZ_BAABJB010000046.1"/>
</dbReference>
<dbReference type="Proteomes" id="UP000482960">
    <property type="component" value="Unassembled WGS sequence"/>
</dbReference>
<dbReference type="AlphaFoldDB" id="A0A6V8LPR4"/>
<evidence type="ECO:0000313" key="2">
    <source>
        <dbReference type="EMBL" id="GFJ96087.1"/>
    </source>
</evidence>
<sequence>MANVKVERKASLTRKQVAEALSALASALDEGPEVEVKVAGLEVKLVVPDELHTEFEVEVDGDEIEIELELKWSTAPTARPNPRPARRRAR</sequence>
<gene>
    <name evidence="2" type="ORF">Prum_097290</name>
</gene>
<feature type="domain" description="Amphi-Trp" evidence="1">
    <location>
        <begin position="3"/>
        <end position="77"/>
    </location>
</feature>
<evidence type="ECO:0000313" key="3">
    <source>
        <dbReference type="Proteomes" id="UP000482960"/>
    </source>
</evidence>
<evidence type="ECO:0000259" key="1">
    <source>
        <dbReference type="Pfam" id="PF20068"/>
    </source>
</evidence>
<accession>A0A6V8LPR4</accession>
<dbReference type="NCBIfam" id="TIGR04354">
    <property type="entry name" value="amphi-Trp"/>
    <property type="match status" value="1"/>
</dbReference>
<keyword evidence="3" id="KW-1185">Reference proteome</keyword>